<feature type="transmembrane region" description="Helical" evidence="5">
    <location>
        <begin position="41"/>
        <end position="58"/>
    </location>
</feature>
<evidence type="ECO:0000256" key="5">
    <source>
        <dbReference type="SAM" id="Phobius"/>
    </source>
</evidence>
<dbReference type="InterPro" id="IPR026082">
    <property type="entry name" value="ABCA"/>
</dbReference>
<evidence type="ECO:0000313" key="7">
    <source>
        <dbReference type="EMBL" id="CAB4317030.1"/>
    </source>
</evidence>
<feature type="domain" description="ABC-2 type transporter transmembrane" evidence="6">
    <location>
        <begin position="12"/>
        <end position="103"/>
    </location>
</feature>
<dbReference type="PANTHER" id="PTHR19229:SF267">
    <property type="entry name" value="ABC TRANSPORTER A FAMILY MEMBER 1"/>
    <property type="match status" value="1"/>
</dbReference>
<keyword evidence="8" id="KW-1185">Reference proteome</keyword>
<evidence type="ECO:0000313" key="8">
    <source>
        <dbReference type="Proteomes" id="UP000507245"/>
    </source>
</evidence>
<keyword evidence="3 5" id="KW-1133">Transmembrane helix</keyword>
<dbReference type="GO" id="GO:0016020">
    <property type="term" value="C:membrane"/>
    <property type="evidence" value="ECO:0007669"/>
    <property type="project" value="UniProtKB-SubCell"/>
</dbReference>
<proteinExistence type="predicted"/>
<name>A0A6J5XTB1_PRUAR</name>
<keyword evidence="4 5" id="KW-0472">Membrane</keyword>
<comment type="subcellular location">
    <subcellularLocation>
        <location evidence="1">Membrane</location>
        <topology evidence="1">Multi-pass membrane protein</topology>
    </subcellularLocation>
</comment>
<dbReference type="InterPro" id="IPR013525">
    <property type="entry name" value="ABC2_TM"/>
</dbReference>
<accession>A0A6J5XTB1</accession>
<protein>
    <recommendedName>
        <fullName evidence="6">ABC-2 type transporter transmembrane domain-containing protein</fullName>
    </recommendedName>
</protein>
<sequence length="114" mass="13054">MDNLFKYSDKTVVFIYFFFFGLSAIMLSFLISTFFTRAKTAVAVGTLTFLGAFFPYYSVNDEGVPMTLKVVASLLSPTAFALGSINFADYERAHVGLRWSNIWRYYYLSRHHLA</sequence>
<dbReference type="Pfam" id="PF12698">
    <property type="entry name" value="ABC2_membrane_3"/>
    <property type="match status" value="1"/>
</dbReference>
<dbReference type="EMBL" id="CAEKKB010000007">
    <property type="protein sequence ID" value="CAB4317030.1"/>
    <property type="molecule type" value="Genomic_DNA"/>
</dbReference>
<dbReference type="AlphaFoldDB" id="A0A6J5XTB1"/>
<feature type="transmembrane region" description="Helical" evidence="5">
    <location>
        <begin position="12"/>
        <end position="34"/>
    </location>
</feature>
<dbReference type="Proteomes" id="UP000507245">
    <property type="component" value="Unassembled WGS sequence"/>
</dbReference>
<evidence type="ECO:0000259" key="6">
    <source>
        <dbReference type="Pfam" id="PF12698"/>
    </source>
</evidence>
<dbReference type="PANTHER" id="PTHR19229">
    <property type="entry name" value="ATP-BINDING CASSETTE TRANSPORTER SUBFAMILY A ABCA"/>
    <property type="match status" value="1"/>
</dbReference>
<keyword evidence="2 5" id="KW-0812">Transmembrane</keyword>
<evidence type="ECO:0000256" key="1">
    <source>
        <dbReference type="ARBA" id="ARBA00004141"/>
    </source>
</evidence>
<evidence type="ECO:0000256" key="4">
    <source>
        <dbReference type="ARBA" id="ARBA00023136"/>
    </source>
</evidence>
<dbReference type="GO" id="GO:0005319">
    <property type="term" value="F:lipid transporter activity"/>
    <property type="evidence" value="ECO:0007669"/>
    <property type="project" value="TreeGrafter"/>
</dbReference>
<organism evidence="7 8">
    <name type="scientific">Prunus armeniaca</name>
    <name type="common">Apricot</name>
    <name type="synonym">Armeniaca vulgaris</name>
    <dbReference type="NCBI Taxonomy" id="36596"/>
    <lineage>
        <taxon>Eukaryota</taxon>
        <taxon>Viridiplantae</taxon>
        <taxon>Streptophyta</taxon>
        <taxon>Embryophyta</taxon>
        <taxon>Tracheophyta</taxon>
        <taxon>Spermatophyta</taxon>
        <taxon>Magnoliopsida</taxon>
        <taxon>eudicotyledons</taxon>
        <taxon>Gunneridae</taxon>
        <taxon>Pentapetalae</taxon>
        <taxon>rosids</taxon>
        <taxon>fabids</taxon>
        <taxon>Rosales</taxon>
        <taxon>Rosaceae</taxon>
        <taxon>Amygdaloideae</taxon>
        <taxon>Amygdaleae</taxon>
        <taxon>Prunus</taxon>
    </lineage>
</organism>
<dbReference type="GO" id="GO:0140359">
    <property type="term" value="F:ABC-type transporter activity"/>
    <property type="evidence" value="ECO:0007669"/>
    <property type="project" value="InterPro"/>
</dbReference>
<gene>
    <name evidence="7" type="ORF">ORAREDHAP_LOCUS43613</name>
</gene>
<evidence type="ECO:0000256" key="2">
    <source>
        <dbReference type="ARBA" id="ARBA00022692"/>
    </source>
</evidence>
<evidence type="ECO:0000256" key="3">
    <source>
        <dbReference type="ARBA" id="ARBA00022989"/>
    </source>
</evidence>
<reference evidence="8" key="1">
    <citation type="journal article" date="2020" name="Genome Biol.">
        <title>Gamete binning: chromosome-level and haplotype-resolved genome assembly enabled by high-throughput single-cell sequencing of gamete genomes.</title>
        <authorList>
            <person name="Campoy J.A."/>
            <person name="Sun H."/>
            <person name="Goel M."/>
            <person name="Jiao W.-B."/>
            <person name="Folz-Donahue K."/>
            <person name="Wang N."/>
            <person name="Rubio M."/>
            <person name="Liu C."/>
            <person name="Kukat C."/>
            <person name="Ruiz D."/>
            <person name="Huettel B."/>
            <person name="Schneeberger K."/>
        </authorList>
    </citation>
    <scope>NUCLEOTIDE SEQUENCE [LARGE SCALE GENOMIC DNA]</scope>
    <source>
        <strain evidence="8">cv. Rojo Pasion</strain>
    </source>
</reference>
<dbReference type="OrthoDB" id="1652837at2759"/>